<evidence type="ECO:0000259" key="2">
    <source>
        <dbReference type="Pfam" id="PF13439"/>
    </source>
</evidence>
<dbReference type="InterPro" id="IPR001296">
    <property type="entry name" value="Glyco_trans_1"/>
</dbReference>
<organism evidence="3 4">
    <name type="scientific">Pontibacter rugosus</name>
    <dbReference type="NCBI Taxonomy" id="1745966"/>
    <lineage>
        <taxon>Bacteria</taxon>
        <taxon>Pseudomonadati</taxon>
        <taxon>Bacteroidota</taxon>
        <taxon>Cytophagia</taxon>
        <taxon>Cytophagales</taxon>
        <taxon>Hymenobacteraceae</taxon>
        <taxon>Pontibacter</taxon>
    </lineage>
</organism>
<keyword evidence="3" id="KW-0328">Glycosyltransferase</keyword>
<dbReference type="InterPro" id="IPR028098">
    <property type="entry name" value="Glyco_trans_4-like_N"/>
</dbReference>
<keyword evidence="4" id="KW-1185">Reference proteome</keyword>
<dbReference type="GO" id="GO:0016757">
    <property type="term" value="F:glycosyltransferase activity"/>
    <property type="evidence" value="ECO:0007669"/>
    <property type="project" value="UniProtKB-KW"/>
</dbReference>
<protein>
    <submittedName>
        <fullName evidence="3">Glycosyltransferase family 4 protein</fullName>
        <ecNumber evidence="3">2.4.-.-</ecNumber>
    </submittedName>
</protein>
<evidence type="ECO:0000259" key="1">
    <source>
        <dbReference type="Pfam" id="PF00534"/>
    </source>
</evidence>
<dbReference type="Gene3D" id="3.40.50.2000">
    <property type="entry name" value="Glycogen Phosphorylase B"/>
    <property type="match status" value="2"/>
</dbReference>
<sequence>MTIGISGPVDLKLVACDLGKEELPETNGFPLVSHLINALLKRGYKVIAYTNSGSIDKPVVIHSHNFTVCIACTKPQPGRRFFQYEIKNLASLMQKHPADVIYAFWTYEYAWAALKSNIPTVVSIHDIAHKIFFTQCDMFRFVRLMMNNIVTSKAKHLAANSSYTFNQISKSHKKKAVIINNFFTPDLEDSIVKPAQKHNYIISVVNGFNTRKGIPLALHAFAKVHEKFPEIEYHLIGIDMEPDGLAHAYAIEHNLAKGVKFLGPLLHDHLVQLVANAKILVHPSREESFGMAVMESMVVGTAVIGGENSGFIPYLLDHGKAGVLCDIYSEDALAAAIIKLLSNDTLAAEFASYAYQYVQENFSEEVVIRKHIEVYESLASHYYPLREKKAPALEEGTY</sequence>
<comment type="caution">
    <text evidence="3">The sequence shown here is derived from an EMBL/GenBank/DDBJ whole genome shotgun (WGS) entry which is preliminary data.</text>
</comment>
<dbReference type="SUPFAM" id="SSF53756">
    <property type="entry name" value="UDP-Glycosyltransferase/glycogen phosphorylase"/>
    <property type="match status" value="1"/>
</dbReference>
<dbReference type="CDD" id="cd03801">
    <property type="entry name" value="GT4_PimA-like"/>
    <property type="match status" value="1"/>
</dbReference>
<evidence type="ECO:0000313" key="3">
    <source>
        <dbReference type="EMBL" id="MFD1188161.1"/>
    </source>
</evidence>
<dbReference type="PANTHER" id="PTHR12526">
    <property type="entry name" value="GLYCOSYLTRANSFERASE"/>
    <property type="match status" value="1"/>
</dbReference>
<gene>
    <name evidence="3" type="ORF">ACFQ2O_18255</name>
</gene>
<evidence type="ECO:0000313" key="4">
    <source>
        <dbReference type="Proteomes" id="UP001597094"/>
    </source>
</evidence>
<feature type="domain" description="Glycosyltransferase subfamily 4-like N-terminal" evidence="2">
    <location>
        <begin position="32"/>
        <end position="183"/>
    </location>
</feature>
<dbReference type="Pfam" id="PF00534">
    <property type="entry name" value="Glycos_transf_1"/>
    <property type="match status" value="1"/>
</dbReference>
<dbReference type="RefSeq" id="WP_377531239.1">
    <property type="nucleotide sequence ID" value="NZ_JBHTLD010000223.1"/>
</dbReference>
<dbReference type="EMBL" id="JBHTLD010000223">
    <property type="protein sequence ID" value="MFD1188161.1"/>
    <property type="molecule type" value="Genomic_DNA"/>
</dbReference>
<accession>A0ABW3SVG5</accession>
<name>A0ABW3SVG5_9BACT</name>
<dbReference type="Pfam" id="PF13439">
    <property type="entry name" value="Glyco_transf_4"/>
    <property type="match status" value="1"/>
</dbReference>
<dbReference type="EC" id="2.4.-.-" evidence="3"/>
<reference evidence="4" key="1">
    <citation type="journal article" date="2019" name="Int. J. Syst. Evol. Microbiol.">
        <title>The Global Catalogue of Microorganisms (GCM) 10K type strain sequencing project: providing services to taxonomists for standard genome sequencing and annotation.</title>
        <authorList>
            <consortium name="The Broad Institute Genomics Platform"/>
            <consortium name="The Broad Institute Genome Sequencing Center for Infectious Disease"/>
            <person name="Wu L."/>
            <person name="Ma J."/>
        </authorList>
    </citation>
    <scope>NUCLEOTIDE SEQUENCE [LARGE SCALE GENOMIC DNA]</scope>
    <source>
        <strain evidence="4">JCM 31319</strain>
    </source>
</reference>
<keyword evidence="3" id="KW-0808">Transferase</keyword>
<dbReference type="Proteomes" id="UP001597094">
    <property type="component" value="Unassembled WGS sequence"/>
</dbReference>
<dbReference type="PANTHER" id="PTHR12526:SF630">
    <property type="entry name" value="GLYCOSYLTRANSFERASE"/>
    <property type="match status" value="1"/>
</dbReference>
<proteinExistence type="predicted"/>
<feature type="domain" description="Glycosyl transferase family 1" evidence="1">
    <location>
        <begin position="195"/>
        <end position="356"/>
    </location>
</feature>